<keyword evidence="2" id="KW-0433">Leucine-rich repeat</keyword>
<comment type="similarity">
    <text evidence="1">Belongs to the disease resistance NB-LRR family.</text>
</comment>
<dbReference type="Gene3D" id="1.10.8.430">
    <property type="entry name" value="Helical domain of apoptotic protease-activating factors"/>
    <property type="match status" value="1"/>
</dbReference>
<evidence type="ECO:0000313" key="11">
    <source>
        <dbReference type="EMBL" id="KAK4412778.1"/>
    </source>
</evidence>
<evidence type="ECO:0000256" key="5">
    <source>
        <dbReference type="ARBA" id="ARBA00022821"/>
    </source>
</evidence>
<keyword evidence="12" id="KW-1185">Reference proteome</keyword>
<proteinExistence type="inferred from homology"/>
<reference evidence="11" key="1">
    <citation type="submission" date="2020-06" db="EMBL/GenBank/DDBJ databases">
        <authorList>
            <person name="Li T."/>
            <person name="Hu X."/>
            <person name="Zhang T."/>
            <person name="Song X."/>
            <person name="Zhang H."/>
            <person name="Dai N."/>
            <person name="Sheng W."/>
            <person name="Hou X."/>
            <person name="Wei L."/>
        </authorList>
    </citation>
    <scope>NUCLEOTIDE SEQUENCE</scope>
    <source>
        <strain evidence="11">3651</strain>
        <tissue evidence="11">Leaf</tissue>
    </source>
</reference>
<dbReference type="SUPFAM" id="SSF52058">
    <property type="entry name" value="L domain-like"/>
    <property type="match status" value="1"/>
</dbReference>
<dbReference type="Pfam" id="PF00931">
    <property type="entry name" value="NB-ARC"/>
    <property type="match status" value="1"/>
</dbReference>
<dbReference type="InterPro" id="IPR032675">
    <property type="entry name" value="LRR_dom_sf"/>
</dbReference>
<dbReference type="PRINTS" id="PR00364">
    <property type="entry name" value="DISEASERSIST"/>
</dbReference>
<feature type="domain" description="NB-ARC" evidence="7">
    <location>
        <begin position="200"/>
        <end position="362"/>
    </location>
</feature>
<dbReference type="GO" id="GO:0006952">
    <property type="term" value="P:defense response"/>
    <property type="evidence" value="ECO:0007669"/>
    <property type="project" value="UniProtKB-KW"/>
</dbReference>
<comment type="caution">
    <text evidence="11">The sequence shown here is derived from an EMBL/GenBank/DDBJ whole genome shotgun (WGS) entry which is preliminary data.</text>
</comment>
<dbReference type="PANTHER" id="PTHR36766">
    <property type="entry name" value="PLANT BROAD-SPECTRUM MILDEW RESISTANCE PROTEIN RPW8"/>
    <property type="match status" value="1"/>
</dbReference>
<dbReference type="SMART" id="SM00369">
    <property type="entry name" value="LRR_TYP"/>
    <property type="match status" value="3"/>
</dbReference>
<evidence type="ECO:0000256" key="2">
    <source>
        <dbReference type="ARBA" id="ARBA00022614"/>
    </source>
</evidence>
<dbReference type="GO" id="GO:0005524">
    <property type="term" value="F:ATP binding"/>
    <property type="evidence" value="ECO:0007669"/>
    <property type="project" value="UniProtKB-KW"/>
</dbReference>
<evidence type="ECO:0000256" key="1">
    <source>
        <dbReference type="ARBA" id="ARBA00008894"/>
    </source>
</evidence>
<reference evidence="11" key="2">
    <citation type="journal article" date="2024" name="Plant">
        <title>Genomic evolution and insights into agronomic trait innovations of Sesamum species.</title>
        <authorList>
            <person name="Miao H."/>
            <person name="Wang L."/>
            <person name="Qu L."/>
            <person name="Liu H."/>
            <person name="Sun Y."/>
            <person name="Le M."/>
            <person name="Wang Q."/>
            <person name="Wei S."/>
            <person name="Zheng Y."/>
            <person name="Lin W."/>
            <person name="Duan Y."/>
            <person name="Cao H."/>
            <person name="Xiong S."/>
            <person name="Wang X."/>
            <person name="Wei L."/>
            <person name="Li C."/>
            <person name="Ma Q."/>
            <person name="Ju M."/>
            <person name="Zhao R."/>
            <person name="Li G."/>
            <person name="Mu C."/>
            <person name="Tian Q."/>
            <person name="Mei H."/>
            <person name="Zhang T."/>
            <person name="Gao T."/>
            <person name="Zhang H."/>
        </authorList>
    </citation>
    <scope>NUCLEOTIDE SEQUENCE</scope>
    <source>
        <strain evidence="11">3651</strain>
    </source>
</reference>
<evidence type="ECO:0000256" key="6">
    <source>
        <dbReference type="ARBA" id="ARBA00022840"/>
    </source>
</evidence>
<dbReference type="PANTHER" id="PTHR36766:SF40">
    <property type="entry name" value="DISEASE RESISTANCE PROTEIN RGA3"/>
    <property type="match status" value="1"/>
</dbReference>
<dbReference type="InterPro" id="IPR002182">
    <property type="entry name" value="NB-ARC"/>
</dbReference>
<gene>
    <name evidence="11" type="ORF">Salat_2925000</name>
</gene>
<dbReference type="Gene3D" id="3.40.50.300">
    <property type="entry name" value="P-loop containing nucleotide triphosphate hydrolases"/>
    <property type="match status" value="1"/>
</dbReference>
<keyword evidence="5" id="KW-0611">Plant defense</keyword>
<dbReference type="InterPro" id="IPR001611">
    <property type="entry name" value="Leu-rich_rpt"/>
</dbReference>
<evidence type="ECO:0000313" key="12">
    <source>
        <dbReference type="Proteomes" id="UP001293254"/>
    </source>
</evidence>
<dbReference type="PROSITE" id="PS51450">
    <property type="entry name" value="LRR"/>
    <property type="match status" value="1"/>
</dbReference>
<dbReference type="InterPro" id="IPR058922">
    <property type="entry name" value="WHD_DRP"/>
</dbReference>
<dbReference type="Gene3D" id="1.10.10.10">
    <property type="entry name" value="Winged helix-like DNA-binding domain superfamily/Winged helix DNA-binding domain"/>
    <property type="match status" value="1"/>
</dbReference>
<accession>A0AAE1XJ79</accession>
<dbReference type="InterPro" id="IPR027417">
    <property type="entry name" value="P-loop_NTPase"/>
</dbReference>
<dbReference type="AlphaFoldDB" id="A0AAE1XJ79"/>
<evidence type="ECO:0000259" key="8">
    <source>
        <dbReference type="Pfam" id="PF18052"/>
    </source>
</evidence>
<evidence type="ECO:0000259" key="9">
    <source>
        <dbReference type="Pfam" id="PF23559"/>
    </source>
</evidence>
<dbReference type="GO" id="GO:0051707">
    <property type="term" value="P:response to other organism"/>
    <property type="evidence" value="ECO:0007669"/>
    <property type="project" value="UniProtKB-ARBA"/>
</dbReference>
<evidence type="ECO:0000256" key="3">
    <source>
        <dbReference type="ARBA" id="ARBA00022737"/>
    </source>
</evidence>
<keyword evidence="3" id="KW-0677">Repeat</keyword>
<protein>
    <submittedName>
        <fullName evidence="11">Disease resistance protein RGA3</fullName>
    </submittedName>
</protein>
<dbReference type="Gene3D" id="3.80.10.10">
    <property type="entry name" value="Ribonuclease Inhibitor"/>
    <property type="match status" value="1"/>
</dbReference>
<keyword evidence="6" id="KW-0067">ATP-binding</keyword>
<evidence type="ECO:0000259" key="7">
    <source>
        <dbReference type="Pfam" id="PF00931"/>
    </source>
</evidence>
<dbReference type="SUPFAM" id="SSF52540">
    <property type="entry name" value="P-loop containing nucleoside triphosphate hydrolases"/>
    <property type="match status" value="1"/>
</dbReference>
<keyword evidence="4" id="KW-0547">Nucleotide-binding</keyword>
<dbReference type="Pfam" id="PF23598">
    <property type="entry name" value="LRR_14"/>
    <property type="match status" value="1"/>
</dbReference>
<dbReference type="Pfam" id="PF18052">
    <property type="entry name" value="Rx_N"/>
    <property type="match status" value="1"/>
</dbReference>
<evidence type="ECO:0000256" key="4">
    <source>
        <dbReference type="ARBA" id="ARBA00022741"/>
    </source>
</evidence>
<dbReference type="Gene3D" id="1.20.5.4130">
    <property type="match status" value="1"/>
</dbReference>
<dbReference type="EMBL" id="JACGWO010000013">
    <property type="protein sequence ID" value="KAK4412778.1"/>
    <property type="molecule type" value="Genomic_DNA"/>
</dbReference>
<dbReference type="Pfam" id="PF23559">
    <property type="entry name" value="WHD_DRP"/>
    <property type="match status" value="1"/>
</dbReference>
<evidence type="ECO:0000259" key="10">
    <source>
        <dbReference type="Pfam" id="PF23598"/>
    </source>
</evidence>
<name>A0AAE1XJ79_9LAMI</name>
<feature type="domain" description="Disease resistance R13L4/SHOC-2-like LRR" evidence="10">
    <location>
        <begin position="566"/>
        <end position="710"/>
    </location>
</feature>
<dbReference type="InterPro" id="IPR003591">
    <property type="entry name" value="Leu-rich_rpt_typical-subtyp"/>
</dbReference>
<organism evidence="11 12">
    <name type="scientific">Sesamum alatum</name>
    <dbReference type="NCBI Taxonomy" id="300844"/>
    <lineage>
        <taxon>Eukaryota</taxon>
        <taxon>Viridiplantae</taxon>
        <taxon>Streptophyta</taxon>
        <taxon>Embryophyta</taxon>
        <taxon>Tracheophyta</taxon>
        <taxon>Spermatophyta</taxon>
        <taxon>Magnoliopsida</taxon>
        <taxon>eudicotyledons</taxon>
        <taxon>Gunneridae</taxon>
        <taxon>Pentapetalae</taxon>
        <taxon>asterids</taxon>
        <taxon>lamiids</taxon>
        <taxon>Lamiales</taxon>
        <taxon>Pedaliaceae</taxon>
        <taxon>Sesamum</taxon>
    </lineage>
</organism>
<dbReference type="InterPro" id="IPR042197">
    <property type="entry name" value="Apaf_helical"/>
</dbReference>
<feature type="domain" description="Disease resistance protein winged helix" evidence="9">
    <location>
        <begin position="444"/>
        <end position="514"/>
    </location>
</feature>
<dbReference type="InterPro" id="IPR036388">
    <property type="entry name" value="WH-like_DNA-bd_sf"/>
</dbReference>
<sequence length="765" mass="87397">MDSVLQAGIVSAPLQVIIDRLASLTVQETSLILGVDEEVRKLQRTLERIRAIVAHVEENRSFFSESHSAEAWKVWLKDVEELLYSADDLLDGISLDLSKHMASRSADGGEDKQVRDMLLSSFKLTVPREISRIRQELGDIAKEMDAIFMIEVKKLGTDEKLKCRPVWCSSYSCARSSLVDEEYVVGRDKERNEIVEMLLDQELSSRTNVSVVPIVGMGGIGKTTLAQIVYNDHRLVGKFDLKMWASVSMDFDTISITKSIIESASGERCKLSGLDPIQVHLQNLIRGKRFLLVLDDYWSEEYRDWDMLCSPFKVGSRGSIIIFTTRSTIVSRILGTVPSYCLESLNDENCWELMKQRACANRTLDNDLERIGRMIGKKCQGLPLAAKTLGSMLHFKDDPVEWRSILESEIWDLPQDKNDIFPALTLSYYHLPPQLKKCFTYCSIFPKNHAFETNELVLLWMAEGFIRSIGKIRPEDLGNDYFKGLLCRSFFQLSHVNVHGQNIYKMHDLIHDMARLISTHACLRREDNHPTEECTSWRNTRHFSLLCQSLEPVILKGSVWYKNLRTFRVIRENFGNIQVSYDLFLKLKALRVLELSGLGLDELPDSIDHLKHLRYLNLSENHFRKLPASVTNLFGLQTLKLEQCLQLLELPSKMKNMVSLRHLHLDIKQLNSMPPEFGKLVNLQSLSAYVVGRSRECGIGELKNMTSLRGSMCIKNLENVSNVNEAKEAMLHMKPFLDKLELEWDDSGPINNAEEILAGLRPTKI</sequence>
<dbReference type="FunFam" id="1.10.10.10:FF:000322">
    <property type="entry name" value="Probable disease resistance protein At1g63360"/>
    <property type="match status" value="1"/>
</dbReference>
<dbReference type="Proteomes" id="UP001293254">
    <property type="component" value="Unassembled WGS sequence"/>
</dbReference>
<feature type="domain" description="Disease resistance N-terminal" evidence="8">
    <location>
        <begin position="15"/>
        <end position="101"/>
    </location>
</feature>
<dbReference type="GO" id="GO:0043531">
    <property type="term" value="F:ADP binding"/>
    <property type="evidence" value="ECO:0007669"/>
    <property type="project" value="InterPro"/>
</dbReference>
<dbReference type="InterPro" id="IPR041118">
    <property type="entry name" value="Rx_N"/>
</dbReference>
<dbReference type="InterPro" id="IPR055414">
    <property type="entry name" value="LRR_R13L4/SHOC2-like"/>
</dbReference>